<dbReference type="EMBL" id="JAUHJQ010000003">
    <property type="protein sequence ID" value="MDN4173217.1"/>
    <property type="molecule type" value="Genomic_DNA"/>
</dbReference>
<keyword evidence="1" id="KW-0238">DNA-binding</keyword>
<comment type="caution">
    <text evidence="3">The sequence shown here is derived from an EMBL/GenBank/DDBJ whole genome shotgun (WGS) entry which is preliminary data.</text>
</comment>
<feature type="domain" description="HTH luxR-type" evidence="2">
    <location>
        <begin position="279"/>
        <end position="344"/>
    </location>
</feature>
<dbReference type="InterPro" id="IPR016032">
    <property type="entry name" value="Sig_transdc_resp-reg_C-effctor"/>
</dbReference>
<keyword evidence="4" id="KW-1185">Reference proteome</keyword>
<dbReference type="InterPro" id="IPR036388">
    <property type="entry name" value="WH-like_DNA-bd_sf"/>
</dbReference>
<dbReference type="PRINTS" id="PR00038">
    <property type="entry name" value="HTHLUXR"/>
</dbReference>
<protein>
    <submittedName>
        <fullName evidence="3">Helix-turn-helix transcriptional regulator</fullName>
    </submittedName>
</protein>
<evidence type="ECO:0000256" key="1">
    <source>
        <dbReference type="ARBA" id="ARBA00023125"/>
    </source>
</evidence>
<dbReference type="Gene3D" id="1.10.10.10">
    <property type="entry name" value="Winged helix-like DNA-binding domain superfamily/Winged helix DNA-binding domain"/>
    <property type="match status" value="1"/>
</dbReference>
<dbReference type="InterPro" id="IPR000792">
    <property type="entry name" value="Tscrpt_reg_LuxR_C"/>
</dbReference>
<dbReference type="SUPFAM" id="SSF46894">
    <property type="entry name" value="C-terminal effector domain of the bipartite response regulators"/>
    <property type="match status" value="1"/>
</dbReference>
<sequence>MPETAAPVVTVATAPVDRVADLVRAGRVVDALSALTRLRGSGLAPRDGVRAALAAVECRLARGDLGDVVALGDRLETYAAVGSPVDAAEADVAAFALHARGEVAAALSEVDLALERFTAAGDVLAALDPPAEVRLQHVLEVPWRAGAALALVRTGRFREGADLAREHLAVAEASGSPYAVASALRTLATADSGAHRTALLRRARATLAAAGFRAERLAAQLDTDLAGLLLLAPGTEDPQEALALLRGAEAYAGRQELWPLRGRVRRLLDRLGETPHRVQSEALAALTASERRVAALAADGLTNRQIAAELVVTVKAVEWHLSRVYRKLGITSRTRLAATLGAPA</sequence>
<evidence type="ECO:0000259" key="2">
    <source>
        <dbReference type="PROSITE" id="PS50043"/>
    </source>
</evidence>
<proteinExistence type="predicted"/>
<gene>
    <name evidence="3" type="ORF">QWY28_09715</name>
</gene>
<dbReference type="PROSITE" id="PS50043">
    <property type="entry name" value="HTH_LUXR_2"/>
    <property type="match status" value="1"/>
</dbReference>
<name>A0ABT8FGF0_9ACTN</name>
<dbReference type="Pfam" id="PF00196">
    <property type="entry name" value="GerE"/>
    <property type="match status" value="1"/>
</dbReference>
<evidence type="ECO:0000313" key="3">
    <source>
        <dbReference type="EMBL" id="MDN4173217.1"/>
    </source>
</evidence>
<dbReference type="SMART" id="SM00421">
    <property type="entry name" value="HTH_LUXR"/>
    <property type="match status" value="1"/>
</dbReference>
<dbReference type="InterPro" id="IPR039420">
    <property type="entry name" value="WalR-like"/>
</dbReference>
<dbReference type="PANTHER" id="PTHR43214">
    <property type="entry name" value="TWO-COMPONENT RESPONSE REGULATOR"/>
    <property type="match status" value="1"/>
</dbReference>
<dbReference type="CDD" id="cd06170">
    <property type="entry name" value="LuxR_C_like"/>
    <property type="match status" value="1"/>
</dbReference>
<dbReference type="RefSeq" id="WP_300952327.1">
    <property type="nucleotide sequence ID" value="NZ_JAUHJQ010000003.1"/>
</dbReference>
<reference evidence="3" key="1">
    <citation type="submission" date="2023-06" db="EMBL/GenBank/DDBJ databases">
        <title>Draft genome sequence of Nocardioides sp. SOB77.</title>
        <authorList>
            <person name="Zhang G."/>
        </authorList>
    </citation>
    <scope>NUCLEOTIDE SEQUENCE</scope>
    <source>
        <strain evidence="3">SOB77</strain>
    </source>
</reference>
<organism evidence="3 4">
    <name type="scientific">Nocardioides oceani</name>
    <dbReference type="NCBI Taxonomy" id="3058369"/>
    <lineage>
        <taxon>Bacteria</taxon>
        <taxon>Bacillati</taxon>
        <taxon>Actinomycetota</taxon>
        <taxon>Actinomycetes</taxon>
        <taxon>Propionibacteriales</taxon>
        <taxon>Nocardioidaceae</taxon>
        <taxon>Nocardioides</taxon>
    </lineage>
</organism>
<dbReference type="Proteomes" id="UP001168620">
    <property type="component" value="Unassembled WGS sequence"/>
</dbReference>
<accession>A0ABT8FGF0</accession>
<dbReference type="PANTHER" id="PTHR43214:SF43">
    <property type="entry name" value="TWO-COMPONENT RESPONSE REGULATOR"/>
    <property type="match status" value="1"/>
</dbReference>
<evidence type="ECO:0000313" key="4">
    <source>
        <dbReference type="Proteomes" id="UP001168620"/>
    </source>
</evidence>